<evidence type="ECO:0000313" key="1">
    <source>
        <dbReference type="EMBL" id="TFK27904.1"/>
    </source>
</evidence>
<accession>A0A5C3L4F5</accession>
<dbReference type="EMBL" id="ML210160">
    <property type="protein sequence ID" value="TFK27904.1"/>
    <property type="molecule type" value="Genomic_DNA"/>
</dbReference>
<keyword evidence="2" id="KW-1185">Reference proteome</keyword>
<name>A0A5C3L4F5_COPMA</name>
<organism evidence="1 2">
    <name type="scientific">Coprinopsis marcescibilis</name>
    <name type="common">Agaric fungus</name>
    <name type="synonym">Psathyrella marcescibilis</name>
    <dbReference type="NCBI Taxonomy" id="230819"/>
    <lineage>
        <taxon>Eukaryota</taxon>
        <taxon>Fungi</taxon>
        <taxon>Dikarya</taxon>
        <taxon>Basidiomycota</taxon>
        <taxon>Agaricomycotina</taxon>
        <taxon>Agaricomycetes</taxon>
        <taxon>Agaricomycetidae</taxon>
        <taxon>Agaricales</taxon>
        <taxon>Agaricineae</taxon>
        <taxon>Psathyrellaceae</taxon>
        <taxon>Coprinopsis</taxon>
    </lineage>
</organism>
<protein>
    <submittedName>
        <fullName evidence="1">Uncharacterized protein</fullName>
    </submittedName>
</protein>
<dbReference type="STRING" id="230819.A0A5C3L4F5"/>
<dbReference type="Proteomes" id="UP000307440">
    <property type="component" value="Unassembled WGS sequence"/>
</dbReference>
<gene>
    <name evidence="1" type="ORF">FA15DRAFT_119811</name>
</gene>
<evidence type="ECO:0000313" key="2">
    <source>
        <dbReference type="Proteomes" id="UP000307440"/>
    </source>
</evidence>
<reference evidence="1 2" key="1">
    <citation type="journal article" date="2019" name="Nat. Ecol. Evol.">
        <title>Megaphylogeny resolves global patterns of mushroom evolution.</title>
        <authorList>
            <person name="Varga T."/>
            <person name="Krizsan K."/>
            <person name="Foldi C."/>
            <person name="Dima B."/>
            <person name="Sanchez-Garcia M."/>
            <person name="Sanchez-Ramirez S."/>
            <person name="Szollosi G.J."/>
            <person name="Szarkandi J.G."/>
            <person name="Papp V."/>
            <person name="Albert L."/>
            <person name="Andreopoulos W."/>
            <person name="Angelini C."/>
            <person name="Antonin V."/>
            <person name="Barry K.W."/>
            <person name="Bougher N.L."/>
            <person name="Buchanan P."/>
            <person name="Buyck B."/>
            <person name="Bense V."/>
            <person name="Catcheside P."/>
            <person name="Chovatia M."/>
            <person name="Cooper J."/>
            <person name="Damon W."/>
            <person name="Desjardin D."/>
            <person name="Finy P."/>
            <person name="Geml J."/>
            <person name="Haridas S."/>
            <person name="Hughes K."/>
            <person name="Justo A."/>
            <person name="Karasinski D."/>
            <person name="Kautmanova I."/>
            <person name="Kiss B."/>
            <person name="Kocsube S."/>
            <person name="Kotiranta H."/>
            <person name="LaButti K.M."/>
            <person name="Lechner B.E."/>
            <person name="Liimatainen K."/>
            <person name="Lipzen A."/>
            <person name="Lukacs Z."/>
            <person name="Mihaltcheva S."/>
            <person name="Morgado L.N."/>
            <person name="Niskanen T."/>
            <person name="Noordeloos M.E."/>
            <person name="Ohm R.A."/>
            <person name="Ortiz-Santana B."/>
            <person name="Ovrebo C."/>
            <person name="Racz N."/>
            <person name="Riley R."/>
            <person name="Savchenko A."/>
            <person name="Shiryaev A."/>
            <person name="Soop K."/>
            <person name="Spirin V."/>
            <person name="Szebenyi C."/>
            <person name="Tomsovsky M."/>
            <person name="Tulloss R.E."/>
            <person name="Uehling J."/>
            <person name="Grigoriev I.V."/>
            <person name="Vagvolgyi C."/>
            <person name="Papp T."/>
            <person name="Martin F.M."/>
            <person name="Miettinen O."/>
            <person name="Hibbett D.S."/>
            <person name="Nagy L.G."/>
        </authorList>
    </citation>
    <scope>NUCLEOTIDE SEQUENCE [LARGE SCALE GENOMIC DNA]</scope>
    <source>
        <strain evidence="1 2">CBS 121175</strain>
    </source>
</reference>
<dbReference type="AlphaFoldDB" id="A0A5C3L4F5"/>
<dbReference type="OrthoDB" id="2678913at2759"/>
<proteinExistence type="predicted"/>
<sequence>MYRALTRNKFLEVINELARVGGMEASKGHSILIGATLEYLRKHAQILAPYMQAHPAQNEEFIHIVMPGVQRQ</sequence>